<evidence type="ECO:0000313" key="5">
    <source>
        <dbReference type="EMBL" id="SFI45150.1"/>
    </source>
</evidence>
<dbReference type="InterPro" id="IPR042229">
    <property type="entry name" value="Listeria/Bacterioides_rpt_sf"/>
</dbReference>
<dbReference type="SUPFAM" id="SSF52058">
    <property type="entry name" value="L domain-like"/>
    <property type="match status" value="1"/>
</dbReference>
<comment type="subcellular location">
    <subcellularLocation>
        <location evidence="1">Cell envelope</location>
    </subcellularLocation>
</comment>
<dbReference type="InterPro" id="IPR013378">
    <property type="entry name" value="InlB-like_B-rpt"/>
</dbReference>
<evidence type="ECO:0000256" key="2">
    <source>
        <dbReference type="SAM" id="MobiDB-lite"/>
    </source>
</evidence>
<dbReference type="PANTHER" id="PTHR45661:SF3">
    <property type="entry name" value="IG-LIKE DOMAIN-CONTAINING PROTEIN"/>
    <property type="match status" value="1"/>
</dbReference>
<feature type="signal peptide" evidence="3">
    <location>
        <begin position="1"/>
        <end position="21"/>
    </location>
</feature>
<keyword evidence="3" id="KW-0732">Signal</keyword>
<dbReference type="InterPro" id="IPR032675">
    <property type="entry name" value="LRR_dom_sf"/>
</dbReference>
<sequence>MKKCFKIITTLCLFTCFVWGAFTACSNSVDSDSPKKEEPAKEPAEELPPEPVEFTITFNANDGSENPATATQKFTEGTAQALKTISELGFSRDGYNFAGWATKADATQADFADGTSYSAKSNATLYALWSQIPMYSVTVTPSTYGEVTASPATAAEGTEITLTAYAYVEYDFKEYTVTDENSNLITVTNGKFIMPACNVTVETIFDYAPIYLTVDELKEFDSIVKELHHEATFIITGEMADTDFTTIRDSLISYYSYEINLDLSGVTGLKAIPDYAFLDPDKNYTGCRCIKSVILPDTITTIGEYAFGESGLTSISIPSSVKTIKRAAFYRCWGLTNVVVPDSVETLGESVFYWCSNLETVVLSNSITTIPSRLVDYCNKLKSVNIPESVTTIGSYVFSGKISEIHIPSSVNSINEYAFNNCSISSFSVSVDNQKYSSDNNILFDKNKTTLIKAYGDVTGKYEVPSTVEIIKDGALSGKGITSLVIPSSVRSIGYGAFGGCKGLTDVQISEGVKSIEHNAFYACTSLESVTLPSSLLTMGDQMFWECHNLKEITVSASNPNYSSIDGILFDKKNKTILCYPATKTDTSYTIPSFVKQIDGQAFCGCKYLTKMIIPEGITNIEYEAFRDCTGLTTVELPATLKRIWHSTFRGCSALSSVTFKDTNNWYISYSSYSYTSEQEIKEKWTLADVSDPNSIATFIVQNPTYWFAKVDN</sequence>
<dbReference type="EMBL" id="FORI01000001">
    <property type="protein sequence ID" value="SFI45150.1"/>
    <property type="molecule type" value="Genomic_DNA"/>
</dbReference>
<dbReference type="Pfam" id="PF18998">
    <property type="entry name" value="Flg_new_2"/>
    <property type="match status" value="1"/>
</dbReference>
<reference evidence="6" key="1">
    <citation type="submission" date="2016-10" db="EMBL/GenBank/DDBJ databases">
        <authorList>
            <person name="Varghese N."/>
            <person name="Submissions S."/>
        </authorList>
    </citation>
    <scope>NUCLEOTIDE SEQUENCE [LARGE SCALE GENOMIC DNA]</scope>
    <source>
        <strain evidence="6">XBD1002</strain>
    </source>
</reference>
<dbReference type="GO" id="GO:0030313">
    <property type="term" value="C:cell envelope"/>
    <property type="evidence" value="ECO:0007669"/>
    <property type="project" value="UniProtKB-SubCell"/>
</dbReference>
<dbReference type="Pfam" id="PF13306">
    <property type="entry name" value="LRR_5"/>
    <property type="match status" value="3"/>
</dbReference>
<feature type="chain" id="PRO_5010354475" evidence="3">
    <location>
        <begin position="22"/>
        <end position="713"/>
    </location>
</feature>
<dbReference type="AlphaFoldDB" id="A0A1I3IBD5"/>
<evidence type="ECO:0000256" key="3">
    <source>
        <dbReference type="SAM" id="SignalP"/>
    </source>
</evidence>
<feature type="region of interest" description="Disordered" evidence="2">
    <location>
        <begin position="28"/>
        <end position="48"/>
    </location>
</feature>
<dbReference type="OrthoDB" id="361668at2"/>
<dbReference type="PROSITE" id="PS51257">
    <property type="entry name" value="PROKAR_LIPOPROTEIN"/>
    <property type="match status" value="1"/>
</dbReference>
<gene>
    <name evidence="5" type="ORF">SAMN04487775_101463</name>
</gene>
<proteinExistence type="predicted"/>
<dbReference type="Proteomes" id="UP000182737">
    <property type="component" value="Unassembled WGS sequence"/>
</dbReference>
<dbReference type="PANTHER" id="PTHR45661">
    <property type="entry name" value="SURFACE ANTIGEN"/>
    <property type="match status" value="1"/>
</dbReference>
<protein>
    <submittedName>
        <fullName evidence="5">Listeria/Bacterioides repeat-containing protein</fullName>
    </submittedName>
</protein>
<evidence type="ECO:0000256" key="1">
    <source>
        <dbReference type="ARBA" id="ARBA00004196"/>
    </source>
</evidence>
<accession>A0A1I3IBD5</accession>
<dbReference type="Gene3D" id="3.80.10.10">
    <property type="entry name" value="Ribonuclease Inhibitor"/>
    <property type="match status" value="3"/>
</dbReference>
<dbReference type="InterPro" id="IPR044060">
    <property type="entry name" value="Bacterial_rp_domain"/>
</dbReference>
<evidence type="ECO:0000259" key="4">
    <source>
        <dbReference type="Pfam" id="PF18998"/>
    </source>
</evidence>
<feature type="domain" description="Bacterial repeat" evidence="4">
    <location>
        <begin position="135"/>
        <end position="207"/>
    </location>
</feature>
<organism evidence="5 6">
    <name type="scientific">Treponema bryantii</name>
    <dbReference type="NCBI Taxonomy" id="163"/>
    <lineage>
        <taxon>Bacteria</taxon>
        <taxon>Pseudomonadati</taxon>
        <taxon>Spirochaetota</taxon>
        <taxon>Spirochaetia</taxon>
        <taxon>Spirochaetales</taxon>
        <taxon>Treponemataceae</taxon>
        <taxon>Treponema</taxon>
    </lineage>
</organism>
<keyword evidence="6" id="KW-1185">Reference proteome</keyword>
<dbReference type="Gene3D" id="2.60.40.4270">
    <property type="entry name" value="Listeria-Bacteroides repeat domain"/>
    <property type="match status" value="1"/>
</dbReference>
<feature type="compositionally biased region" description="Basic and acidic residues" evidence="2">
    <location>
        <begin position="32"/>
        <end position="44"/>
    </location>
</feature>
<evidence type="ECO:0000313" key="6">
    <source>
        <dbReference type="Proteomes" id="UP000182737"/>
    </source>
</evidence>
<name>A0A1I3IBD5_9SPIR</name>
<dbReference type="InterPro" id="IPR053139">
    <property type="entry name" value="Surface_bspA-like"/>
</dbReference>
<dbReference type="Pfam" id="PF09479">
    <property type="entry name" value="Flg_new"/>
    <property type="match status" value="1"/>
</dbReference>
<dbReference type="RefSeq" id="WP_074930079.1">
    <property type="nucleotide sequence ID" value="NZ_FORI01000001.1"/>
</dbReference>
<dbReference type="InterPro" id="IPR026906">
    <property type="entry name" value="LRR_5"/>
</dbReference>